<gene>
    <name evidence="1" type="ORF">ACFY35_31775</name>
</gene>
<name>A0ABW6WM28_9ACTN</name>
<dbReference type="Gene3D" id="1.25.40.10">
    <property type="entry name" value="Tetratricopeptide repeat domain"/>
    <property type="match status" value="1"/>
</dbReference>
<protein>
    <submittedName>
        <fullName evidence="1">Uncharacterized protein</fullName>
    </submittedName>
</protein>
<dbReference type="InterPro" id="IPR011990">
    <property type="entry name" value="TPR-like_helical_dom_sf"/>
</dbReference>
<evidence type="ECO:0000313" key="1">
    <source>
        <dbReference type="EMBL" id="MFF5294038.1"/>
    </source>
</evidence>
<comment type="caution">
    <text evidence="1">The sequence shown here is derived from an EMBL/GenBank/DDBJ whole genome shotgun (WGS) entry which is preliminary data.</text>
</comment>
<organism evidence="1 2">
    <name type="scientific">Paractinoplanes globisporus</name>
    <dbReference type="NCBI Taxonomy" id="113565"/>
    <lineage>
        <taxon>Bacteria</taxon>
        <taxon>Bacillati</taxon>
        <taxon>Actinomycetota</taxon>
        <taxon>Actinomycetes</taxon>
        <taxon>Micromonosporales</taxon>
        <taxon>Micromonosporaceae</taxon>
        <taxon>Paractinoplanes</taxon>
    </lineage>
</organism>
<proteinExistence type="predicted"/>
<dbReference type="Proteomes" id="UP001602245">
    <property type="component" value="Unassembled WGS sequence"/>
</dbReference>
<accession>A0ABW6WM28</accession>
<dbReference type="RefSeq" id="WP_157296018.1">
    <property type="nucleotide sequence ID" value="NZ_JBIAZU010000006.1"/>
</dbReference>
<dbReference type="SUPFAM" id="SSF48452">
    <property type="entry name" value="TPR-like"/>
    <property type="match status" value="1"/>
</dbReference>
<reference evidence="1 2" key="1">
    <citation type="submission" date="2024-10" db="EMBL/GenBank/DDBJ databases">
        <title>The Natural Products Discovery Center: Release of the First 8490 Sequenced Strains for Exploring Actinobacteria Biosynthetic Diversity.</title>
        <authorList>
            <person name="Kalkreuter E."/>
            <person name="Kautsar S.A."/>
            <person name="Yang D."/>
            <person name="Bader C.D."/>
            <person name="Teijaro C.N."/>
            <person name="Fluegel L."/>
            <person name="Davis C.M."/>
            <person name="Simpson J.R."/>
            <person name="Lauterbach L."/>
            <person name="Steele A.D."/>
            <person name="Gui C."/>
            <person name="Meng S."/>
            <person name="Li G."/>
            <person name="Viehrig K."/>
            <person name="Ye F."/>
            <person name="Su P."/>
            <person name="Kiefer A.F."/>
            <person name="Nichols A."/>
            <person name="Cepeda A.J."/>
            <person name="Yan W."/>
            <person name="Fan B."/>
            <person name="Jiang Y."/>
            <person name="Adhikari A."/>
            <person name="Zheng C.-J."/>
            <person name="Schuster L."/>
            <person name="Cowan T.M."/>
            <person name="Smanski M.J."/>
            <person name="Chevrette M.G."/>
            <person name="De Carvalho L.P.S."/>
            <person name="Shen B."/>
        </authorList>
    </citation>
    <scope>NUCLEOTIDE SEQUENCE [LARGE SCALE GENOMIC DNA]</scope>
    <source>
        <strain evidence="1 2">NPDC000087</strain>
    </source>
</reference>
<evidence type="ECO:0000313" key="2">
    <source>
        <dbReference type="Proteomes" id="UP001602245"/>
    </source>
</evidence>
<sequence>MQAGVLAISLVALAVSLYGIVDRRGVARRSERLRFMTLVEDLQRLPDGENAEIPAVQAFLLQRTLHDVTSPEYRTLGAALSRSGYPAEAEQCWREALVEAEDEGPTQVLFAHRGYALFLFAAGRPEEGREHMGLGLKAIGSNDDTARIHRIRTYKYWAAEEETDRAAGLRKKAEQTIMHLENEHARLRMRAYLERADG</sequence>
<keyword evidence="2" id="KW-1185">Reference proteome</keyword>
<dbReference type="EMBL" id="JBIAZU010000006">
    <property type="protein sequence ID" value="MFF5294038.1"/>
    <property type="molecule type" value="Genomic_DNA"/>
</dbReference>